<dbReference type="AlphaFoldDB" id="A0A9D4CJD4"/>
<feature type="compositionally biased region" description="Polar residues" evidence="1">
    <location>
        <begin position="1"/>
        <end position="18"/>
    </location>
</feature>
<proteinExistence type="predicted"/>
<organism evidence="2 3">
    <name type="scientific">Dreissena polymorpha</name>
    <name type="common">Zebra mussel</name>
    <name type="synonym">Mytilus polymorpha</name>
    <dbReference type="NCBI Taxonomy" id="45954"/>
    <lineage>
        <taxon>Eukaryota</taxon>
        <taxon>Metazoa</taxon>
        <taxon>Spiralia</taxon>
        <taxon>Lophotrochozoa</taxon>
        <taxon>Mollusca</taxon>
        <taxon>Bivalvia</taxon>
        <taxon>Autobranchia</taxon>
        <taxon>Heteroconchia</taxon>
        <taxon>Euheterodonta</taxon>
        <taxon>Imparidentia</taxon>
        <taxon>Neoheterodontei</taxon>
        <taxon>Myida</taxon>
        <taxon>Dreissenoidea</taxon>
        <taxon>Dreissenidae</taxon>
        <taxon>Dreissena</taxon>
    </lineage>
</organism>
<comment type="caution">
    <text evidence="2">The sequence shown here is derived from an EMBL/GenBank/DDBJ whole genome shotgun (WGS) entry which is preliminary data.</text>
</comment>
<feature type="region of interest" description="Disordered" evidence="1">
    <location>
        <begin position="43"/>
        <end position="89"/>
    </location>
</feature>
<feature type="region of interest" description="Disordered" evidence="1">
    <location>
        <begin position="1"/>
        <end position="31"/>
    </location>
</feature>
<feature type="region of interest" description="Disordered" evidence="1">
    <location>
        <begin position="147"/>
        <end position="178"/>
    </location>
</feature>
<reference evidence="2" key="2">
    <citation type="submission" date="2020-11" db="EMBL/GenBank/DDBJ databases">
        <authorList>
            <person name="McCartney M.A."/>
            <person name="Auch B."/>
            <person name="Kono T."/>
            <person name="Mallez S."/>
            <person name="Becker A."/>
            <person name="Gohl D.M."/>
            <person name="Silverstein K.A.T."/>
            <person name="Koren S."/>
            <person name="Bechman K.B."/>
            <person name="Herman A."/>
            <person name="Abrahante J.E."/>
            <person name="Garbe J."/>
        </authorList>
    </citation>
    <scope>NUCLEOTIDE SEQUENCE</scope>
    <source>
        <strain evidence="2">Duluth1</strain>
        <tissue evidence="2">Whole animal</tissue>
    </source>
</reference>
<protein>
    <submittedName>
        <fullName evidence="2">Uncharacterized protein</fullName>
    </submittedName>
</protein>
<evidence type="ECO:0000313" key="3">
    <source>
        <dbReference type="Proteomes" id="UP000828390"/>
    </source>
</evidence>
<evidence type="ECO:0000313" key="2">
    <source>
        <dbReference type="EMBL" id="KAH3726017.1"/>
    </source>
</evidence>
<feature type="region of interest" description="Disordered" evidence="1">
    <location>
        <begin position="114"/>
        <end position="134"/>
    </location>
</feature>
<name>A0A9D4CJD4_DREPO</name>
<dbReference type="EMBL" id="JAIWYP010000012">
    <property type="protein sequence ID" value="KAH3726017.1"/>
    <property type="molecule type" value="Genomic_DNA"/>
</dbReference>
<gene>
    <name evidence="2" type="ORF">DPMN_051872</name>
</gene>
<dbReference type="Proteomes" id="UP000828390">
    <property type="component" value="Unassembled WGS sequence"/>
</dbReference>
<sequence>MKQLTDTGKTIFPQTQVNKMPRILKSPQNVGETRLSVAKNLAEEVSEEDVSSSRRSARADIVDLTTTADPESSNPEGKDVNKAAGRSLSGGQELVEILHDVFTKEVYEDGYTLDPETGKSLCEHNDDTGDNDFDEDVDDYVQDDVNDYVQDDVDDYVQDDVDDYVQDDVDGGLDRGGDDPTVYDKLILKH</sequence>
<accession>A0A9D4CJD4</accession>
<feature type="compositionally biased region" description="Acidic residues" evidence="1">
    <location>
        <begin position="147"/>
        <end position="171"/>
    </location>
</feature>
<feature type="compositionally biased region" description="Polar residues" evidence="1">
    <location>
        <begin position="64"/>
        <end position="75"/>
    </location>
</feature>
<keyword evidence="3" id="KW-1185">Reference proteome</keyword>
<reference evidence="2" key="1">
    <citation type="journal article" date="2019" name="bioRxiv">
        <title>The Genome of the Zebra Mussel, Dreissena polymorpha: A Resource for Invasive Species Research.</title>
        <authorList>
            <person name="McCartney M.A."/>
            <person name="Auch B."/>
            <person name="Kono T."/>
            <person name="Mallez S."/>
            <person name="Zhang Y."/>
            <person name="Obille A."/>
            <person name="Becker A."/>
            <person name="Abrahante J.E."/>
            <person name="Garbe J."/>
            <person name="Badalamenti J.P."/>
            <person name="Herman A."/>
            <person name="Mangelson H."/>
            <person name="Liachko I."/>
            <person name="Sullivan S."/>
            <person name="Sone E.D."/>
            <person name="Koren S."/>
            <person name="Silverstein K.A.T."/>
            <person name="Beckman K.B."/>
            <person name="Gohl D.M."/>
        </authorList>
    </citation>
    <scope>NUCLEOTIDE SEQUENCE</scope>
    <source>
        <strain evidence="2">Duluth1</strain>
        <tissue evidence="2">Whole animal</tissue>
    </source>
</reference>
<evidence type="ECO:0000256" key="1">
    <source>
        <dbReference type="SAM" id="MobiDB-lite"/>
    </source>
</evidence>